<keyword evidence="20" id="KW-1185">Reference proteome</keyword>
<dbReference type="InterPro" id="IPR012338">
    <property type="entry name" value="Beta-lactam/transpept-like"/>
</dbReference>
<evidence type="ECO:0000256" key="1">
    <source>
        <dbReference type="ARBA" id="ARBA00004370"/>
    </source>
</evidence>
<evidence type="ECO:0000256" key="3">
    <source>
        <dbReference type="ARBA" id="ARBA00022519"/>
    </source>
</evidence>
<keyword evidence="9 16" id="KW-0133">Cell shape</keyword>
<dbReference type="Gene3D" id="1.10.150.770">
    <property type="match status" value="1"/>
</dbReference>
<evidence type="ECO:0000313" key="19">
    <source>
        <dbReference type="EMBL" id="QBQ53422.1"/>
    </source>
</evidence>
<dbReference type="GO" id="GO:0008360">
    <property type="term" value="P:regulation of cell shape"/>
    <property type="evidence" value="ECO:0007669"/>
    <property type="project" value="UniProtKB-KW"/>
</dbReference>
<dbReference type="InterPro" id="IPR005311">
    <property type="entry name" value="PBP_dimer"/>
</dbReference>
<keyword evidence="6 16" id="KW-0645">Protease</keyword>
<dbReference type="Gene3D" id="3.30.450.330">
    <property type="match status" value="1"/>
</dbReference>
<dbReference type="InterPro" id="IPR050515">
    <property type="entry name" value="Beta-lactam/transpept"/>
</dbReference>
<dbReference type="GO" id="GO:0009002">
    <property type="term" value="F:serine-type D-Ala-D-Ala carboxypeptidase activity"/>
    <property type="evidence" value="ECO:0007669"/>
    <property type="project" value="UniProtKB-UniRule"/>
</dbReference>
<dbReference type="KEGG" id="nwr:E3U44_02055"/>
<evidence type="ECO:0000313" key="20">
    <source>
        <dbReference type="Proteomes" id="UP000294325"/>
    </source>
</evidence>
<name>A0A4P7BYA0_9GAMM</name>
<dbReference type="GO" id="GO:0006508">
    <property type="term" value="P:proteolysis"/>
    <property type="evidence" value="ECO:0007669"/>
    <property type="project" value="UniProtKB-KW"/>
</dbReference>
<dbReference type="EMBL" id="CP038033">
    <property type="protein sequence ID" value="QBQ53422.1"/>
    <property type="molecule type" value="Genomic_DNA"/>
</dbReference>
<evidence type="ECO:0000256" key="14">
    <source>
        <dbReference type="ARBA" id="ARBA00023306"/>
    </source>
</evidence>
<comment type="subcellular location">
    <subcellularLocation>
        <location evidence="16">Cell inner membrane</location>
        <topology evidence="16">Single-pass membrane protein</topology>
    </subcellularLocation>
    <subcellularLocation>
        <location evidence="1">Membrane</location>
    </subcellularLocation>
</comment>
<dbReference type="OrthoDB" id="9766847at2"/>
<evidence type="ECO:0000256" key="12">
    <source>
        <dbReference type="ARBA" id="ARBA00023136"/>
    </source>
</evidence>
<evidence type="ECO:0000256" key="13">
    <source>
        <dbReference type="ARBA" id="ARBA00023210"/>
    </source>
</evidence>
<dbReference type="Pfam" id="PF03717">
    <property type="entry name" value="PBP_dimer"/>
    <property type="match status" value="1"/>
</dbReference>
<keyword evidence="5 16" id="KW-0121">Carboxypeptidase</keyword>
<dbReference type="Pfam" id="PF00905">
    <property type="entry name" value="Transpeptidase"/>
    <property type="match status" value="1"/>
</dbReference>
<evidence type="ECO:0000256" key="11">
    <source>
        <dbReference type="ARBA" id="ARBA00022989"/>
    </source>
</evidence>
<evidence type="ECO:0000259" key="18">
    <source>
        <dbReference type="Pfam" id="PF03717"/>
    </source>
</evidence>
<evidence type="ECO:0000256" key="7">
    <source>
        <dbReference type="ARBA" id="ARBA00022692"/>
    </source>
</evidence>
<keyword evidence="14 16" id="KW-0131">Cell cycle</keyword>
<keyword evidence="13 16" id="KW-0717">Septation</keyword>
<comment type="pathway">
    <text evidence="16">Cell wall biogenesis; peptidoglycan biosynthesis.</text>
</comment>
<feature type="transmembrane region" description="Helical" evidence="16">
    <location>
        <begin position="12"/>
        <end position="32"/>
    </location>
</feature>
<feature type="domain" description="Penicillin-binding protein transpeptidase" evidence="17">
    <location>
        <begin position="245"/>
        <end position="541"/>
    </location>
</feature>
<dbReference type="Gene3D" id="3.40.710.10">
    <property type="entry name" value="DD-peptidase/beta-lactamase superfamily"/>
    <property type="match status" value="1"/>
</dbReference>
<comment type="catalytic activity">
    <reaction evidence="16">
        <text>Preferential cleavage: (Ac)2-L-Lys-D-Ala-|-D-Ala. Also transpeptidation of peptidyl-alanyl moieties that are N-acyl substituents of D-alanine.</text>
        <dbReference type="EC" id="3.4.16.4"/>
    </reaction>
</comment>
<dbReference type="EC" id="3.4.16.4" evidence="16"/>
<evidence type="ECO:0000256" key="8">
    <source>
        <dbReference type="ARBA" id="ARBA00022801"/>
    </source>
</evidence>
<keyword evidence="11 16" id="KW-1133">Transmembrane helix</keyword>
<evidence type="ECO:0000256" key="4">
    <source>
        <dbReference type="ARBA" id="ARBA00022618"/>
    </source>
</evidence>
<keyword evidence="8 16" id="KW-0378">Hydrolase</keyword>
<evidence type="ECO:0000256" key="6">
    <source>
        <dbReference type="ARBA" id="ARBA00022670"/>
    </source>
</evidence>
<sequence length="567" mass="62296">MSRRRDKGYPARLWVVGLVFAVATVGLAWRLVELQVLDRDFLRGEGEARHLRVVEVPAHRGMITDRHGEPLAVSTPVASVWFNPPLLREAREQRPALAKAVGVSTAYLGRRIKEGDGREFVYLKRWVEPDVARQVQALDIPGVNLQSEYRRYYPAGSVAAHVVGFTNIDDRGQEGLELAFDKTLQGVPGKKRVIRDSRGRVVEDVENLRVPRPGQDLRLSIDLRLQYLAYRELKAAVRAHNARAGSLVILDVGTGEVLAMVNRPSYNPNDRSQLKSHLYRNRAVTDLFEPGSTIKPFTIGVALESGKYYPHTPIDTTPGYFRVGRHVIRDIRNYGRVDVSTVIKKSSNVGASKIALSLDSQRLWQGFAQAGLGASTASGFPGEAEGHLPDPFSFRQIEQATLAFGYGLSLTTLQLARAYAALGTGGELKPVSFLYQEQAVSGRQVWSESTVSALLSMLEEVVSEGGTGEKAHVPSYRVAGKTGTVKKAIRGGYADERYVSLFAGLIPASRPRLAAVVLIDEPQGKIYYGGQVAAPVFSRVMIGAMRLLNIAPDNLHPLRLAERENTG</sequence>
<keyword evidence="12 16" id="KW-0472">Membrane</keyword>
<dbReference type="InterPro" id="IPR001460">
    <property type="entry name" value="PCN-bd_Tpept"/>
</dbReference>
<dbReference type="GO" id="GO:0008658">
    <property type="term" value="F:penicillin binding"/>
    <property type="evidence" value="ECO:0007669"/>
    <property type="project" value="InterPro"/>
</dbReference>
<dbReference type="AlphaFoldDB" id="A0A4P7BYA0"/>
<dbReference type="GO" id="GO:0043093">
    <property type="term" value="P:FtsZ-dependent cytokinesis"/>
    <property type="evidence" value="ECO:0007669"/>
    <property type="project" value="UniProtKB-UniRule"/>
</dbReference>
<keyword evidence="7 16" id="KW-0812">Transmembrane</keyword>
<evidence type="ECO:0000256" key="9">
    <source>
        <dbReference type="ARBA" id="ARBA00022960"/>
    </source>
</evidence>
<dbReference type="HAMAP" id="MF_02080">
    <property type="entry name" value="FtsI_transpept"/>
    <property type="match status" value="1"/>
</dbReference>
<dbReference type="UniPathway" id="UPA00219"/>
<dbReference type="Gene3D" id="3.90.1310.10">
    <property type="entry name" value="Penicillin-binding protein 2a (Domain 2)"/>
    <property type="match status" value="1"/>
</dbReference>
<keyword evidence="4 16" id="KW-0132">Cell division</keyword>
<evidence type="ECO:0000256" key="10">
    <source>
        <dbReference type="ARBA" id="ARBA00022984"/>
    </source>
</evidence>
<keyword evidence="10 16" id="KW-0573">Peptidoglycan synthesis</keyword>
<organism evidence="19 20">
    <name type="scientific">Nitrosococcus wardiae</name>
    <dbReference type="NCBI Taxonomy" id="1814290"/>
    <lineage>
        <taxon>Bacteria</taxon>
        <taxon>Pseudomonadati</taxon>
        <taxon>Pseudomonadota</taxon>
        <taxon>Gammaproteobacteria</taxon>
        <taxon>Chromatiales</taxon>
        <taxon>Chromatiaceae</taxon>
        <taxon>Nitrosococcus</taxon>
    </lineage>
</organism>
<keyword evidence="15 16" id="KW-0961">Cell wall biogenesis/degradation</keyword>
<feature type="active site" description="Acyl-ester intermediate" evidence="16">
    <location>
        <position position="292"/>
    </location>
</feature>
<evidence type="ECO:0000256" key="15">
    <source>
        <dbReference type="ARBA" id="ARBA00023316"/>
    </source>
</evidence>
<dbReference type="SUPFAM" id="SSF56601">
    <property type="entry name" value="beta-lactamase/transpeptidase-like"/>
    <property type="match status" value="1"/>
</dbReference>
<dbReference type="GO" id="GO:0005886">
    <property type="term" value="C:plasma membrane"/>
    <property type="evidence" value="ECO:0007669"/>
    <property type="project" value="UniProtKB-SubCell"/>
</dbReference>
<gene>
    <name evidence="16" type="primary">ftsI</name>
    <name evidence="19" type="ORF">E3U44_02055</name>
</gene>
<dbReference type="GO" id="GO:0000917">
    <property type="term" value="P:division septum assembly"/>
    <property type="evidence" value="ECO:0007669"/>
    <property type="project" value="UniProtKB-KW"/>
</dbReference>
<dbReference type="Proteomes" id="UP000294325">
    <property type="component" value="Chromosome"/>
</dbReference>
<evidence type="ECO:0000256" key="5">
    <source>
        <dbReference type="ARBA" id="ARBA00022645"/>
    </source>
</evidence>
<comment type="function">
    <text evidence="16">Catalyzes cross-linking of the peptidoglycan cell wall at the division septum.</text>
</comment>
<comment type="similarity">
    <text evidence="16">Belongs to the transpeptidase family. FtsI subfamily.</text>
</comment>
<reference evidence="19 20" key="1">
    <citation type="submission" date="2019-03" db="EMBL/GenBank/DDBJ databases">
        <title>The genome sequence of Nitrosococcus wardiae strain D1FHST reveals the archetypal metabolic capacity of ammonia-oxidizing Gammaproteobacteria.</title>
        <authorList>
            <person name="Wang L."/>
            <person name="Lim C.K."/>
            <person name="Hanson T.E."/>
            <person name="Dang H."/>
            <person name="Klotz M.G."/>
        </authorList>
    </citation>
    <scope>NUCLEOTIDE SEQUENCE [LARGE SCALE GENOMIC DNA]</scope>
    <source>
        <strain evidence="19 20">D1FHS</strain>
    </source>
</reference>
<dbReference type="PANTHER" id="PTHR30627:SF1">
    <property type="entry name" value="PEPTIDOGLYCAN D,D-TRANSPEPTIDASE FTSI"/>
    <property type="match status" value="1"/>
</dbReference>
<dbReference type="GO" id="GO:0071555">
    <property type="term" value="P:cell wall organization"/>
    <property type="evidence" value="ECO:0007669"/>
    <property type="project" value="UniProtKB-KW"/>
</dbReference>
<keyword evidence="2 16" id="KW-1003">Cell membrane</keyword>
<evidence type="ECO:0000256" key="16">
    <source>
        <dbReference type="HAMAP-Rule" id="MF_02080"/>
    </source>
</evidence>
<dbReference type="GO" id="GO:0009252">
    <property type="term" value="P:peptidoglycan biosynthetic process"/>
    <property type="evidence" value="ECO:0007669"/>
    <property type="project" value="UniProtKB-UniRule"/>
</dbReference>
<dbReference type="SUPFAM" id="SSF56519">
    <property type="entry name" value="Penicillin binding protein dimerisation domain"/>
    <property type="match status" value="1"/>
</dbReference>
<evidence type="ECO:0000259" key="17">
    <source>
        <dbReference type="Pfam" id="PF00905"/>
    </source>
</evidence>
<dbReference type="GO" id="GO:0008955">
    <property type="term" value="F:peptidoglycan glycosyltransferase activity"/>
    <property type="evidence" value="ECO:0007669"/>
    <property type="project" value="InterPro"/>
</dbReference>
<feature type="domain" description="Penicillin-binding protein dimerisation" evidence="18">
    <location>
        <begin position="56"/>
        <end position="204"/>
    </location>
</feature>
<proteinExistence type="inferred from homology"/>
<dbReference type="PANTHER" id="PTHR30627">
    <property type="entry name" value="PEPTIDOGLYCAN D,D-TRANSPEPTIDASE"/>
    <property type="match status" value="1"/>
</dbReference>
<evidence type="ECO:0000256" key="2">
    <source>
        <dbReference type="ARBA" id="ARBA00022475"/>
    </source>
</evidence>
<protein>
    <recommendedName>
        <fullName evidence="16">Peptidoglycan D,D-transpeptidase FtsI</fullName>
        <ecNumber evidence="16">3.4.16.4</ecNumber>
    </recommendedName>
    <alternativeName>
        <fullName evidence="16">Penicillin-binding protein 3</fullName>
        <shortName evidence="16">PBP-3</shortName>
    </alternativeName>
</protein>
<dbReference type="InterPro" id="IPR036138">
    <property type="entry name" value="PBP_dimer_sf"/>
</dbReference>
<dbReference type="RefSeq" id="WP_134356437.1">
    <property type="nucleotide sequence ID" value="NZ_CP038033.1"/>
</dbReference>
<dbReference type="InterPro" id="IPR037532">
    <property type="entry name" value="FtsI_transpept"/>
</dbReference>
<accession>A0A4P7BYA0</accession>
<keyword evidence="3 16" id="KW-0997">Cell inner membrane</keyword>